<sequence length="69" mass="7828">MVTRQIEAKSQKYCAPVILARVTKKSVVKSSPEKPAVRSSPKWPVVRSSPKWPAVKNLLETMEWCHKVP</sequence>
<dbReference type="EMBL" id="CABITT030000002">
    <property type="protein sequence ID" value="VVA93619.1"/>
    <property type="molecule type" value="Genomic_DNA"/>
</dbReference>
<evidence type="ECO:0000313" key="1">
    <source>
        <dbReference type="EMBL" id="VVA93619.1"/>
    </source>
</evidence>
<comment type="caution">
    <text evidence="1">The sequence shown here is derived from an EMBL/GenBank/DDBJ whole genome shotgun (WGS) entry which is preliminary data.</text>
</comment>
<accession>A0A565AYC4</accession>
<reference evidence="1" key="1">
    <citation type="submission" date="2019-07" db="EMBL/GenBank/DDBJ databases">
        <authorList>
            <person name="Dittberner H."/>
        </authorList>
    </citation>
    <scope>NUCLEOTIDE SEQUENCE [LARGE SCALE GENOMIC DNA]</scope>
</reference>
<name>A0A565AYC4_9BRAS</name>
<keyword evidence="2" id="KW-1185">Reference proteome</keyword>
<evidence type="ECO:0000313" key="2">
    <source>
        <dbReference type="Proteomes" id="UP000489600"/>
    </source>
</evidence>
<protein>
    <submittedName>
        <fullName evidence="1">Uncharacterized protein</fullName>
    </submittedName>
</protein>
<dbReference type="AlphaFoldDB" id="A0A565AYC4"/>
<gene>
    <name evidence="1" type="ORF">ANE_LOCUS4064</name>
</gene>
<dbReference type="Proteomes" id="UP000489600">
    <property type="component" value="Unassembled WGS sequence"/>
</dbReference>
<organism evidence="1 2">
    <name type="scientific">Arabis nemorensis</name>
    <dbReference type="NCBI Taxonomy" id="586526"/>
    <lineage>
        <taxon>Eukaryota</taxon>
        <taxon>Viridiplantae</taxon>
        <taxon>Streptophyta</taxon>
        <taxon>Embryophyta</taxon>
        <taxon>Tracheophyta</taxon>
        <taxon>Spermatophyta</taxon>
        <taxon>Magnoliopsida</taxon>
        <taxon>eudicotyledons</taxon>
        <taxon>Gunneridae</taxon>
        <taxon>Pentapetalae</taxon>
        <taxon>rosids</taxon>
        <taxon>malvids</taxon>
        <taxon>Brassicales</taxon>
        <taxon>Brassicaceae</taxon>
        <taxon>Arabideae</taxon>
        <taxon>Arabis</taxon>
    </lineage>
</organism>
<proteinExistence type="predicted"/>